<evidence type="ECO:0000259" key="1">
    <source>
        <dbReference type="Pfam" id="PF01402"/>
    </source>
</evidence>
<dbReference type="AlphaFoldDB" id="A0A3B0SYI0"/>
<proteinExistence type="predicted"/>
<name>A0A3B0SYI0_9ZZZZ</name>
<dbReference type="Pfam" id="PF01402">
    <property type="entry name" value="RHH_1"/>
    <property type="match status" value="1"/>
</dbReference>
<dbReference type="GO" id="GO:0006355">
    <property type="term" value="P:regulation of DNA-templated transcription"/>
    <property type="evidence" value="ECO:0007669"/>
    <property type="project" value="InterPro"/>
</dbReference>
<accession>A0A3B0SYI0</accession>
<dbReference type="CDD" id="cd22231">
    <property type="entry name" value="RHH_NikR_HicB-like"/>
    <property type="match status" value="1"/>
</dbReference>
<gene>
    <name evidence="2" type="ORF">MNBD_ACTINO02-2828</name>
</gene>
<dbReference type="SUPFAM" id="SSF47598">
    <property type="entry name" value="Ribbon-helix-helix"/>
    <property type="match status" value="1"/>
</dbReference>
<dbReference type="Gene3D" id="1.10.1220.10">
    <property type="entry name" value="Met repressor-like"/>
    <property type="match status" value="1"/>
</dbReference>
<sequence>MKVSVSLPEDDVAFLDECVRSRGLASRSAAVQKAVRMMRSAELVDAYAEAFDEWAESDDAGLWDAVAGDGTSQG</sequence>
<dbReference type="InterPro" id="IPR013321">
    <property type="entry name" value="Arc_rbn_hlx_hlx"/>
</dbReference>
<organism evidence="2">
    <name type="scientific">hydrothermal vent metagenome</name>
    <dbReference type="NCBI Taxonomy" id="652676"/>
    <lineage>
        <taxon>unclassified sequences</taxon>
        <taxon>metagenomes</taxon>
        <taxon>ecological metagenomes</taxon>
    </lineage>
</organism>
<dbReference type="InterPro" id="IPR010985">
    <property type="entry name" value="Ribbon_hlx_hlx"/>
</dbReference>
<reference evidence="2" key="1">
    <citation type="submission" date="2018-06" db="EMBL/GenBank/DDBJ databases">
        <authorList>
            <person name="Zhirakovskaya E."/>
        </authorList>
    </citation>
    <scope>NUCLEOTIDE SEQUENCE</scope>
</reference>
<evidence type="ECO:0000313" key="2">
    <source>
        <dbReference type="EMBL" id="VAW09620.1"/>
    </source>
</evidence>
<feature type="domain" description="Ribbon-helix-helix protein CopG" evidence="1">
    <location>
        <begin position="2"/>
        <end position="36"/>
    </location>
</feature>
<dbReference type="InterPro" id="IPR002145">
    <property type="entry name" value="CopG"/>
</dbReference>
<protein>
    <recommendedName>
        <fullName evidence="1">Ribbon-helix-helix protein CopG domain-containing protein</fullName>
    </recommendedName>
</protein>
<dbReference type="EMBL" id="UOEK01000617">
    <property type="protein sequence ID" value="VAW09620.1"/>
    <property type="molecule type" value="Genomic_DNA"/>
</dbReference>